<dbReference type="Proteomes" id="UP000199029">
    <property type="component" value="Unassembled WGS sequence"/>
</dbReference>
<dbReference type="InterPro" id="IPR025345">
    <property type="entry name" value="DUF4249"/>
</dbReference>
<organism evidence="2 3">
    <name type="scientific">Hymenobacter arizonensis</name>
    <name type="common">Siccationidurans arizonensis</name>
    <dbReference type="NCBI Taxonomy" id="1227077"/>
    <lineage>
        <taxon>Bacteria</taxon>
        <taxon>Pseudomonadati</taxon>
        <taxon>Bacteroidota</taxon>
        <taxon>Cytophagia</taxon>
        <taxon>Cytophagales</taxon>
        <taxon>Hymenobacteraceae</taxon>
        <taxon>Hymenobacter</taxon>
    </lineage>
</organism>
<sequence>MKYISLTLLLAAAALAGCETTVDLPEPPHTPRVSLLYTLTTAPQDSSFQELYTGRQLYISNSQRVFDTRELTGRRDATVELRNASGSVVERYRPLSGANSSGGYQGYYRPVLGFQPQSGQTYTLRAALPGLETVESTLTMPAPAVVESATYVPRTNALGGNANDNRGRLTVVLRDDPAVANYYLAFAQVLDQQGRPGDNGSGVYEDFDSDIGASIGRFQLSSPRQQEQYSIYPFADTDVSGQRITLTSDVRLLGRTCFRGSCSAPAFIEVHIASITAEAYNFYLSRRRYFDSDGNPFAEPAPLASNVRSGYGLLGGAADVTYRIRL</sequence>
<dbReference type="PROSITE" id="PS51257">
    <property type="entry name" value="PROKAR_LIPOPROTEIN"/>
    <property type="match status" value="1"/>
</dbReference>
<dbReference type="STRING" id="1227077.SAMN04515668_3171"/>
<dbReference type="AlphaFoldDB" id="A0A1I5ZS24"/>
<keyword evidence="3" id="KW-1185">Reference proteome</keyword>
<feature type="chain" id="PRO_5011745376" description="DUF4249 domain-containing protein" evidence="1">
    <location>
        <begin position="17"/>
        <end position="326"/>
    </location>
</feature>
<proteinExistence type="predicted"/>
<evidence type="ECO:0000313" key="3">
    <source>
        <dbReference type="Proteomes" id="UP000199029"/>
    </source>
</evidence>
<dbReference type="EMBL" id="FOXS01000004">
    <property type="protein sequence ID" value="SFQ59279.1"/>
    <property type="molecule type" value="Genomic_DNA"/>
</dbReference>
<evidence type="ECO:0000256" key="1">
    <source>
        <dbReference type="SAM" id="SignalP"/>
    </source>
</evidence>
<name>A0A1I5ZS24_HYMAR</name>
<protein>
    <recommendedName>
        <fullName evidence="4">DUF4249 domain-containing protein</fullName>
    </recommendedName>
</protein>
<keyword evidence="1" id="KW-0732">Signal</keyword>
<gene>
    <name evidence="2" type="ORF">SAMN04515668_3171</name>
</gene>
<reference evidence="3" key="1">
    <citation type="submission" date="2016-10" db="EMBL/GenBank/DDBJ databases">
        <authorList>
            <person name="Varghese N."/>
            <person name="Submissions S."/>
        </authorList>
    </citation>
    <scope>NUCLEOTIDE SEQUENCE [LARGE SCALE GENOMIC DNA]</scope>
    <source>
        <strain evidence="3">OR362-8,ATCC BAA-1266,JCM 13504</strain>
    </source>
</reference>
<dbReference type="Pfam" id="PF14054">
    <property type="entry name" value="DUF4249"/>
    <property type="match status" value="1"/>
</dbReference>
<accession>A0A1I5ZS24</accession>
<dbReference type="OrthoDB" id="1115009at2"/>
<dbReference type="RefSeq" id="WP_092675569.1">
    <property type="nucleotide sequence ID" value="NZ_FOXS01000004.1"/>
</dbReference>
<evidence type="ECO:0000313" key="2">
    <source>
        <dbReference type="EMBL" id="SFQ59279.1"/>
    </source>
</evidence>
<feature type="signal peptide" evidence="1">
    <location>
        <begin position="1"/>
        <end position="16"/>
    </location>
</feature>
<evidence type="ECO:0008006" key="4">
    <source>
        <dbReference type="Google" id="ProtNLM"/>
    </source>
</evidence>